<proteinExistence type="predicted"/>
<dbReference type="AlphaFoldDB" id="A0A9P6WQF6"/>
<name>A0A9P6WQF6_9ASCO</name>
<sequence length="97" mass="11582">MDKGQFFRPWNYPNKEHLKPARSDKVHDNKIINKFNEDEDEMIDNFAQSNNGFFTYDCDVDADVASDDLVTKKARYTKAREMRMLWKVVTYIRINNL</sequence>
<dbReference type="Proteomes" id="UP000697127">
    <property type="component" value="Unassembled WGS sequence"/>
</dbReference>
<evidence type="ECO:0000313" key="2">
    <source>
        <dbReference type="Proteomes" id="UP000697127"/>
    </source>
</evidence>
<accession>A0A9P6WQF6</accession>
<organism evidence="1 2">
    <name type="scientific">Pichia californica</name>
    <dbReference type="NCBI Taxonomy" id="460514"/>
    <lineage>
        <taxon>Eukaryota</taxon>
        <taxon>Fungi</taxon>
        <taxon>Dikarya</taxon>
        <taxon>Ascomycota</taxon>
        <taxon>Saccharomycotina</taxon>
        <taxon>Pichiomycetes</taxon>
        <taxon>Pichiales</taxon>
        <taxon>Pichiaceae</taxon>
        <taxon>Pichia</taxon>
    </lineage>
</organism>
<keyword evidence="2" id="KW-1185">Reference proteome</keyword>
<reference evidence="1" key="1">
    <citation type="submission" date="2020-11" db="EMBL/GenBank/DDBJ databases">
        <title>Kefir isolates.</title>
        <authorList>
            <person name="Marcisauskas S."/>
            <person name="Kim Y."/>
            <person name="Blasche S."/>
        </authorList>
    </citation>
    <scope>NUCLEOTIDE SEQUENCE</scope>
    <source>
        <strain evidence="1">Olga-1</strain>
    </source>
</reference>
<protein>
    <submittedName>
        <fullName evidence="1">Uncharacterized protein</fullName>
    </submittedName>
</protein>
<comment type="caution">
    <text evidence="1">The sequence shown here is derived from an EMBL/GenBank/DDBJ whole genome shotgun (WGS) entry which is preliminary data.</text>
</comment>
<gene>
    <name evidence="1" type="ORF">C6P40_000042</name>
</gene>
<dbReference type="EMBL" id="PUHW01000001">
    <property type="protein sequence ID" value="KAG0691425.1"/>
    <property type="molecule type" value="Genomic_DNA"/>
</dbReference>
<evidence type="ECO:0000313" key="1">
    <source>
        <dbReference type="EMBL" id="KAG0691425.1"/>
    </source>
</evidence>